<dbReference type="PANTHER" id="PTHR44688:SF16">
    <property type="entry name" value="DNA-BINDING TRANSCRIPTIONAL ACTIVATOR DEVR_DOSR"/>
    <property type="match status" value="1"/>
</dbReference>
<evidence type="ECO:0000256" key="1">
    <source>
        <dbReference type="ARBA" id="ARBA00023015"/>
    </source>
</evidence>
<dbReference type="PANTHER" id="PTHR44688">
    <property type="entry name" value="DNA-BINDING TRANSCRIPTIONAL ACTIVATOR DEVR_DOSR"/>
    <property type="match status" value="1"/>
</dbReference>
<dbReference type="Proteomes" id="UP001500037">
    <property type="component" value="Unassembled WGS sequence"/>
</dbReference>
<dbReference type="Pfam" id="PF00196">
    <property type="entry name" value="GerE"/>
    <property type="match status" value="1"/>
</dbReference>
<dbReference type="EMBL" id="BAAALF010000083">
    <property type="protein sequence ID" value="GAA1248370.1"/>
    <property type="molecule type" value="Genomic_DNA"/>
</dbReference>
<dbReference type="SMART" id="SM00421">
    <property type="entry name" value="HTH_LUXR"/>
    <property type="match status" value="1"/>
</dbReference>
<dbReference type="Gene3D" id="1.10.10.10">
    <property type="entry name" value="Winged helix-like DNA-binding domain superfamily/Winged helix DNA-binding domain"/>
    <property type="match status" value="1"/>
</dbReference>
<feature type="domain" description="HTH luxR-type" evidence="5">
    <location>
        <begin position="16"/>
        <end position="73"/>
    </location>
</feature>
<dbReference type="InterPro" id="IPR000792">
    <property type="entry name" value="Tscrpt_reg_LuxR_C"/>
</dbReference>
<dbReference type="PRINTS" id="PR00038">
    <property type="entry name" value="HTHLUXR"/>
</dbReference>
<sequence length="96" mass="10639">MSTAISRRRVHRRANPAELNAHEARVARLVASGASNRCVGEILGVSTRAVEHHLTRVYRKLWISGRDQLRFALEDEMGSGVPDNADDSTGVESFRP</sequence>
<protein>
    <recommendedName>
        <fullName evidence="5">HTH luxR-type domain-containing protein</fullName>
    </recommendedName>
</protein>
<dbReference type="InterPro" id="IPR016032">
    <property type="entry name" value="Sig_transdc_resp-reg_C-effctor"/>
</dbReference>
<dbReference type="SUPFAM" id="SSF46894">
    <property type="entry name" value="C-terminal effector domain of the bipartite response regulators"/>
    <property type="match status" value="1"/>
</dbReference>
<proteinExistence type="predicted"/>
<accession>A0ABN1WHC5</accession>
<organism evidence="6 7">
    <name type="scientific">Kitasatospora nipponensis</name>
    <dbReference type="NCBI Taxonomy" id="258049"/>
    <lineage>
        <taxon>Bacteria</taxon>
        <taxon>Bacillati</taxon>
        <taxon>Actinomycetota</taxon>
        <taxon>Actinomycetes</taxon>
        <taxon>Kitasatosporales</taxon>
        <taxon>Streptomycetaceae</taxon>
        <taxon>Kitasatospora</taxon>
    </lineage>
</organism>
<evidence type="ECO:0000256" key="2">
    <source>
        <dbReference type="ARBA" id="ARBA00023125"/>
    </source>
</evidence>
<keyword evidence="3" id="KW-0804">Transcription</keyword>
<dbReference type="RefSeq" id="WP_344443608.1">
    <property type="nucleotide sequence ID" value="NZ_BAAALF010000083.1"/>
</dbReference>
<evidence type="ECO:0000313" key="7">
    <source>
        <dbReference type="Proteomes" id="UP001500037"/>
    </source>
</evidence>
<dbReference type="InterPro" id="IPR036388">
    <property type="entry name" value="WH-like_DNA-bd_sf"/>
</dbReference>
<reference evidence="6 7" key="1">
    <citation type="journal article" date="2019" name="Int. J. Syst. Evol. Microbiol.">
        <title>The Global Catalogue of Microorganisms (GCM) 10K type strain sequencing project: providing services to taxonomists for standard genome sequencing and annotation.</title>
        <authorList>
            <consortium name="The Broad Institute Genomics Platform"/>
            <consortium name="The Broad Institute Genome Sequencing Center for Infectious Disease"/>
            <person name="Wu L."/>
            <person name="Ma J."/>
        </authorList>
    </citation>
    <scope>NUCLEOTIDE SEQUENCE [LARGE SCALE GENOMIC DNA]</scope>
    <source>
        <strain evidence="6 7">JCM 13004</strain>
    </source>
</reference>
<comment type="caution">
    <text evidence="6">The sequence shown here is derived from an EMBL/GenBank/DDBJ whole genome shotgun (WGS) entry which is preliminary data.</text>
</comment>
<evidence type="ECO:0000256" key="4">
    <source>
        <dbReference type="SAM" id="MobiDB-lite"/>
    </source>
</evidence>
<evidence type="ECO:0000313" key="6">
    <source>
        <dbReference type="EMBL" id="GAA1248370.1"/>
    </source>
</evidence>
<keyword evidence="2" id="KW-0238">DNA-binding</keyword>
<evidence type="ECO:0000259" key="5">
    <source>
        <dbReference type="SMART" id="SM00421"/>
    </source>
</evidence>
<evidence type="ECO:0000256" key="3">
    <source>
        <dbReference type="ARBA" id="ARBA00023163"/>
    </source>
</evidence>
<feature type="region of interest" description="Disordered" evidence="4">
    <location>
        <begin position="76"/>
        <end position="96"/>
    </location>
</feature>
<keyword evidence="1" id="KW-0805">Transcription regulation</keyword>
<gene>
    <name evidence="6" type="ORF">GCM10009665_44030</name>
</gene>
<keyword evidence="7" id="KW-1185">Reference proteome</keyword>
<name>A0ABN1WHC5_9ACTN</name>